<feature type="compositionally biased region" description="Polar residues" evidence="1">
    <location>
        <begin position="569"/>
        <end position="588"/>
    </location>
</feature>
<accession>A0A1I7UGR6</accession>
<evidence type="ECO:0000256" key="1">
    <source>
        <dbReference type="SAM" id="MobiDB-lite"/>
    </source>
</evidence>
<dbReference type="PANTHER" id="PTHR35366:SF3">
    <property type="entry name" value="CW-TYPE DOMAIN-CONTAINING PROTEIN"/>
    <property type="match status" value="1"/>
</dbReference>
<proteinExistence type="predicted"/>
<dbReference type="PANTHER" id="PTHR35366">
    <property type="entry name" value="PROTEIN CBG18620"/>
    <property type="match status" value="1"/>
</dbReference>
<reference evidence="3" key="1">
    <citation type="submission" date="2016-11" db="UniProtKB">
        <authorList>
            <consortium name="WormBaseParasite"/>
        </authorList>
    </citation>
    <scope>IDENTIFICATION</scope>
</reference>
<protein>
    <submittedName>
        <fullName evidence="3">F-box domain-containing protein</fullName>
    </submittedName>
</protein>
<dbReference type="AlphaFoldDB" id="A0A1I7UGR6"/>
<name>A0A1I7UGR6_9PELO</name>
<feature type="region of interest" description="Disordered" evidence="1">
    <location>
        <begin position="504"/>
        <end position="611"/>
    </location>
</feature>
<feature type="compositionally biased region" description="Pro residues" evidence="1">
    <location>
        <begin position="518"/>
        <end position="532"/>
    </location>
</feature>
<evidence type="ECO:0000313" key="3">
    <source>
        <dbReference type="WBParaSite" id="Csp11.Scaffold629.g9164.t1"/>
    </source>
</evidence>
<organism evidence="2 3">
    <name type="scientific">Caenorhabditis tropicalis</name>
    <dbReference type="NCBI Taxonomy" id="1561998"/>
    <lineage>
        <taxon>Eukaryota</taxon>
        <taxon>Metazoa</taxon>
        <taxon>Ecdysozoa</taxon>
        <taxon>Nematoda</taxon>
        <taxon>Chromadorea</taxon>
        <taxon>Rhabditida</taxon>
        <taxon>Rhabditina</taxon>
        <taxon>Rhabditomorpha</taxon>
        <taxon>Rhabditoidea</taxon>
        <taxon>Rhabditidae</taxon>
        <taxon>Peloderinae</taxon>
        <taxon>Caenorhabditis</taxon>
    </lineage>
</organism>
<keyword evidence="2" id="KW-1185">Reference proteome</keyword>
<dbReference type="WBParaSite" id="Csp11.Scaffold629.g9164.t1">
    <property type="protein sequence ID" value="Csp11.Scaffold629.g9164.t1"/>
    <property type="gene ID" value="Csp11.Scaffold629.g9164"/>
</dbReference>
<feature type="compositionally biased region" description="Pro residues" evidence="1">
    <location>
        <begin position="542"/>
        <end position="560"/>
    </location>
</feature>
<sequence>MSWATLPVDFKQKVVQKLDLMSRYALKSVSHLDELIVNSIEFRIPRVRFGFKDERCLLMIYTGIRKFLRIELSQCKEGTIIHRSENSWNPNDIFTKLIPLATPLEQGISILQSLLSDGSVILEVMEWESKNEDFEEEVSRMITRRLRVQNIVFTQGSARRVKKQAFDAICFTDELKAIEMIGLGLSTGNLNPVASCICVYNVQGTPLKLSRYFMNYNEDEWNFFVTGCRTVKKSRPEDHPVWCHSRLYLSKNPPKYSFDRKEREGAISRTTRSKCGEWTYTMTSREENTRLKDLETEKCGLGALCKTCASPFDYWYHRNLPLHLIQEPFWTGVVEKKGILPEHEMKMLKTRLEKDEEMKEKCRKKTSVKTTPSWGFRSAPIQNVLLMTAKGKTEKNQEKKNKKKMFNLKRKEIRVEVKKEVEKPIQEPKKPIQEPEVPMEPSESALMLLIKSGAFGELSEQSKAGLMGSLSAEAVGRVKKIIGEERTVESSASKVSDPGSLKSLKILDLPEEPKDPEPVIPVTPIPPEPPEPALSSLTPEPVIHPAPLNPKPVTPPPLTTPEPALTPLSRSQLPAKCSSSRLSLTSPRNPLPNRHPLQRCTNPIGNPLSVI</sequence>
<evidence type="ECO:0000313" key="2">
    <source>
        <dbReference type="Proteomes" id="UP000095282"/>
    </source>
</evidence>
<dbReference type="eggNOG" id="ENOG502TI42">
    <property type="taxonomic scope" value="Eukaryota"/>
</dbReference>
<dbReference type="Proteomes" id="UP000095282">
    <property type="component" value="Unplaced"/>
</dbReference>